<dbReference type="Proteomes" id="UP000886523">
    <property type="component" value="Unassembled WGS sequence"/>
</dbReference>
<dbReference type="AlphaFoldDB" id="A0A9P6AWH3"/>
<keyword evidence="3" id="KW-1185">Reference proteome</keyword>
<organism evidence="2 3">
    <name type="scientific">Hydnum rufescens UP504</name>
    <dbReference type="NCBI Taxonomy" id="1448309"/>
    <lineage>
        <taxon>Eukaryota</taxon>
        <taxon>Fungi</taxon>
        <taxon>Dikarya</taxon>
        <taxon>Basidiomycota</taxon>
        <taxon>Agaricomycotina</taxon>
        <taxon>Agaricomycetes</taxon>
        <taxon>Cantharellales</taxon>
        <taxon>Hydnaceae</taxon>
        <taxon>Hydnum</taxon>
    </lineage>
</organism>
<name>A0A9P6AWH3_9AGAM</name>
<accession>A0A9P6AWH3</accession>
<comment type="caution">
    <text evidence="2">The sequence shown here is derived from an EMBL/GenBank/DDBJ whole genome shotgun (WGS) entry which is preliminary data.</text>
</comment>
<sequence>MLVCLENSRQIENWLKIELSGPDSSVLIFSGALGWCVADIRTLVSKSARNRHFRDHKGNPSWGSPKHKGSRRPYRRRYAISDSFFPPNSRHAHRERASRVFTSFLIALRVTDIRESVGCSIRARCVASGHV</sequence>
<proteinExistence type="predicted"/>
<feature type="region of interest" description="Disordered" evidence="1">
    <location>
        <begin position="52"/>
        <end position="72"/>
    </location>
</feature>
<evidence type="ECO:0000313" key="3">
    <source>
        <dbReference type="Proteomes" id="UP000886523"/>
    </source>
</evidence>
<protein>
    <submittedName>
        <fullName evidence="2">Uncharacterized protein</fullName>
    </submittedName>
</protein>
<evidence type="ECO:0000256" key="1">
    <source>
        <dbReference type="SAM" id="MobiDB-lite"/>
    </source>
</evidence>
<evidence type="ECO:0000313" key="2">
    <source>
        <dbReference type="EMBL" id="KAF9513185.1"/>
    </source>
</evidence>
<dbReference type="EMBL" id="MU128976">
    <property type="protein sequence ID" value="KAF9513185.1"/>
    <property type="molecule type" value="Genomic_DNA"/>
</dbReference>
<gene>
    <name evidence="2" type="ORF">BS47DRAFT_1344581</name>
</gene>
<reference evidence="2" key="1">
    <citation type="journal article" date="2020" name="Nat. Commun.">
        <title>Large-scale genome sequencing of mycorrhizal fungi provides insights into the early evolution of symbiotic traits.</title>
        <authorList>
            <person name="Miyauchi S."/>
            <person name="Kiss E."/>
            <person name="Kuo A."/>
            <person name="Drula E."/>
            <person name="Kohler A."/>
            <person name="Sanchez-Garcia M."/>
            <person name="Morin E."/>
            <person name="Andreopoulos B."/>
            <person name="Barry K.W."/>
            <person name="Bonito G."/>
            <person name="Buee M."/>
            <person name="Carver A."/>
            <person name="Chen C."/>
            <person name="Cichocki N."/>
            <person name="Clum A."/>
            <person name="Culley D."/>
            <person name="Crous P.W."/>
            <person name="Fauchery L."/>
            <person name="Girlanda M."/>
            <person name="Hayes R.D."/>
            <person name="Keri Z."/>
            <person name="LaButti K."/>
            <person name="Lipzen A."/>
            <person name="Lombard V."/>
            <person name="Magnuson J."/>
            <person name="Maillard F."/>
            <person name="Murat C."/>
            <person name="Nolan M."/>
            <person name="Ohm R.A."/>
            <person name="Pangilinan J."/>
            <person name="Pereira M.F."/>
            <person name="Perotto S."/>
            <person name="Peter M."/>
            <person name="Pfister S."/>
            <person name="Riley R."/>
            <person name="Sitrit Y."/>
            <person name="Stielow J.B."/>
            <person name="Szollosi G."/>
            <person name="Zifcakova L."/>
            <person name="Stursova M."/>
            <person name="Spatafora J.W."/>
            <person name="Tedersoo L."/>
            <person name="Vaario L.M."/>
            <person name="Yamada A."/>
            <person name="Yan M."/>
            <person name="Wang P."/>
            <person name="Xu J."/>
            <person name="Bruns T."/>
            <person name="Baldrian P."/>
            <person name="Vilgalys R."/>
            <person name="Dunand C."/>
            <person name="Henrissat B."/>
            <person name="Grigoriev I.V."/>
            <person name="Hibbett D."/>
            <person name="Nagy L.G."/>
            <person name="Martin F.M."/>
        </authorList>
    </citation>
    <scope>NUCLEOTIDE SEQUENCE</scope>
    <source>
        <strain evidence="2">UP504</strain>
    </source>
</reference>